<dbReference type="RefSeq" id="WP_284386585.1">
    <property type="nucleotide sequence ID" value="NZ_BSNK01000001.1"/>
</dbReference>
<dbReference type="PROSITE" id="PS00092">
    <property type="entry name" value="N6_MTASE"/>
    <property type="match status" value="1"/>
</dbReference>
<dbReference type="Gene3D" id="1.10.8.10">
    <property type="entry name" value="DNA helicase RuvA subunit, C-terminal domain"/>
    <property type="match status" value="1"/>
</dbReference>
<evidence type="ECO:0000256" key="4">
    <source>
        <dbReference type="ARBA" id="ARBA00048391"/>
    </source>
</evidence>
<proteinExistence type="inferred from homology"/>
<dbReference type="InterPro" id="IPR050320">
    <property type="entry name" value="N5-glutamine_MTase"/>
</dbReference>
<dbReference type="PANTHER" id="PTHR18895:SF74">
    <property type="entry name" value="MTRF1L RELEASE FACTOR GLUTAMINE METHYLTRANSFERASE"/>
    <property type="match status" value="1"/>
</dbReference>
<dbReference type="Proteomes" id="UP001161391">
    <property type="component" value="Unassembled WGS sequence"/>
</dbReference>
<dbReference type="GO" id="GO:0008168">
    <property type="term" value="F:methyltransferase activity"/>
    <property type="evidence" value="ECO:0007669"/>
    <property type="project" value="UniProtKB-KW"/>
</dbReference>
<accession>A0ABQ5V422</accession>
<dbReference type="NCBIfam" id="TIGR00536">
    <property type="entry name" value="hemK_fam"/>
    <property type="match status" value="1"/>
</dbReference>
<evidence type="ECO:0000313" key="9">
    <source>
        <dbReference type="Proteomes" id="UP001161391"/>
    </source>
</evidence>
<organism evidence="8 9">
    <name type="scientific">Algimonas ampicilliniresistens</name>
    <dbReference type="NCBI Taxonomy" id="1298735"/>
    <lineage>
        <taxon>Bacteria</taxon>
        <taxon>Pseudomonadati</taxon>
        <taxon>Pseudomonadota</taxon>
        <taxon>Alphaproteobacteria</taxon>
        <taxon>Maricaulales</taxon>
        <taxon>Robiginitomaculaceae</taxon>
        <taxon>Algimonas</taxon>
    </lineage>
</organism>
<protein>
    <recommendedName>
        <fullName evidence="5">Release factor glutamine methyltransferase</fullName>
        <shortName evidence="5">RF MTase</shortName>
        <ecNumber evidence="5">2.1.1.297</ecNumber>
    </recommendedName>
    <alternativeName>
        <fullName evidence="5">N5-glutamine methyltransferase PrmC</fullName>
    </alternativeName>
    <alternativeName>
        <fullName evidence="5">Protein-(glutamine-N5) MTase PrmC</fullName>
    </alternativeName>
    <alternativeName>
        <fullName evidence="5">Protein-glutamine N-methyltransferase PrmC</fullName>
    </alternativeName>
</protein>
<comment type="function">
    <text evidence="5">Methylates the class 1 translation termination release factors RF1/PrfA and RF2/PrfB on the glutamine residue of the universally conserved GGQ motif.</text>
</comment>
<feature type="domain" description="Release factor glutamine methyltransferase N-terminal" evidence="7">
    <location>
        <begin position="29"/>
        <end position="93"/>
    </location>
</feature>
<dbReference type="InterPro" id="IPR029063">
    <property type="entry name" value="SAM-dependent_MTases_sf"/>
</dbReference>
<dbReference type="HAMAP" id="MF_02126">
    <property type="entry name" value="RF_methyltr_PrmC"/>
    <property type="match status" value="1"/>
</dbReference>
<dbReference type="Gene3D" id="3.40.50.150">
    <property type="entry name" value="Vaccinia Virus protein VP39"/>
    <property type="match status" value="1"/>
</dbReference>
<evidence type="ECO:0000256" key="1">
    <source>
        <dbReference type="ARBA" id="ARBA00022603"/>
    </source>
</evidence>
<dbReference type="InterPro" id="IPR007848">
    <property type="entry name" value="Small_mtfrase_dom"/>
</dbReference>
<feature type="binding site" evidence="5">
    <location>
        <position position="189"/>
    </location>
    <ligand>
        <name>S-adenosyl-L-methionine</name>
        <dbReference type="ChEBI" id="CHEBI:59789"/>
    </ligand>
</feature>
<sequence>MVAPFDQRPNPNSGLVSGLNYRAAKRVIARQFVAAGLPFADEDALDLLLGLTGLNQTDYIIGGAEPVQTEQMNALRLGAERRLAGDPVDRILGWREFYGRRFLIDDVLSPRGDTEVLLLAALEVIRDVKTPRLLDLGTGSGALAISLLCEREDAMAIATDCDANALRTTRVNAEALKVSDRLETLQSDWLSALPSNPFDVILSNPPYITSNAMTALEREVAEHDPVGALHGGRDGLDPYRIIVPGAREYLRPRGWLGVEIGFDQGEAVQALFKSADYRHIRLLADPAGHDRVVCGWRS</sequence>
<dbReference type="Pfam" id="PF17827">
    <property type="entry name" value="PrmC_N"/>
    <property type="match status" value="1"/>
</dbReference>
<evidence type="ECO:0000313" key="8">
    <source>
        <dbReference type="EMBL" id="GLQ22263.1"/>
    </source>
</evidence>
<feature type="binding site" evidence="5">
    <location>
        <position position="204"/>
    </location>
    <ligand>
        <name>S-adenosyl-L-methionine</name>
        <dbReference type="ChEBI" id="CHEBI:59789"/>
    </ligand>
</feature>
<gene>
    <name evidence="5 8" type="primary">prmC</name>
    <name evidence="8" type="ORF">GCM10007853_01370</name>
</gene>
<keyword evidence="9" id="KW-1185">Reference proteome</keyword>
<evidence type="ECO:0000256" key="2">
    <source>
        <dbReference type="ARBA" id="ARBA00022679"/>
    </source>
</evidence>
<evidence type="ECO:0000256" key="5">
    <source>
        <dbReference type="HAMAP-Rule" id="MF_02126"/>
    </source>
</evidence>
<dbReference type="GO" id="GO:0032259">
    <property type="term" value="P:methylation"/>
    <property type="evidence" value="ECO:0007669"/>
    <property type="project" value="UniProtKB-KW"/>
</dbReference>
<comment type="catalytic activity">
    <reaction evidence="4 5">
        <text>L-glutaminyl-[peptide chain release factor] + S-adenosyl-L-methionine = N(5)-methyl-L-glutaminyl-[peptide chain release factor] + S-adenosyl-L-homocysteine + H(+)</text>
        <dbReference type="Rhea" id="RHEA:42896"/>
        <dbReference type="Rhea" id="RHEA-COMP:10271"/>
        <dbReference type="Rhea" id="RHEA-COMP:10272"/>
        <dbReference type="ChEBI" id="CHEBI:15378"/>
        <dbReference type="ChEBI" id="CHEBI:30011"/>
        <dbReference type="ChEBI" id="CHEBI:57856"/>
        <dbReference type="ChEBI" id="CHEBI:59789"/>
        <dbReference type="ChEBI" id="CHEBI:61891"/>
        <dbReference type="EC" id="2.1.1.297"/>
    </reaction>
</comment>
<comment type="similarity">
    <text evidence="5">Belongs to the protein N5-glutamine methyltransferase family. PrmC subfamily.</text>
</comment>
<evidence type="ECO:0000256" key="3">
    <source>
        <dbReference type="ARBA" id="ARBA00022691"/>
    </source>
</evidence>
<feature type="binding site" evidence="5">
    <location>
        <position position="160"/>
    </location>
    <ligand>
        <name>S-adenosyl-L-methionine</name>
        <dbReference type="ChEBI" id="CHEBI:59789"/>
    </ligand>
</feature>
<dbReference type="EMBL" id="BSNK01000001">
    <property type="protein sequence ID" value="GLQ22263.1"/>
    <property type="molecule type" value="Genomic_DNA"/>
</dbReference>
<dbReference type="InterPro" id="IPR004556">
    <property type="entry name" value="HemK-like"/>
</dbReference>
<dbReference type="InterPro" id="IPR002052">
    <property type="entry name" value="DNA_methylase_N6_adenine_CS"/>
</dbReference>
<feature type="domain" description="Methyltransferase small" evidence="6">
    <location>
        <begin position="117"/>
        <end position="212"/>
    </location>
</feature>
<comment type="caution">
    <text evidence="8">The sequence shown here is derived from an EMBL/GenBank/DDBJ whole genome shotgun (WGS) entry which is preliminary data.</text>
</comment>
<name>A0ABQ5V422_9PROT</name>
<dbReference type="CDD" id="cd02440">
    <property type="entry name" value="AdoMet_MTases"/>
    <property type="match status" value="1"/>
</dbReference>
<reference evidence="8" key="1">
    <citation type="journal article" date="2014" name="Int. J. Syst. Evol. Microbiol.">
        <title>Complete genome of a new Firmicutes species belonging to the dominant human colonic microbiota ('Ruminococcus bicirculans') reveals two chromosomes and a selective capacity to utilize plant glucans.</title>
        <authorList>
            <consortium name="NISC Comparative Sequencing Program"/>
            <person name="Wegmann U."/>
            <person name="Louis P."/>
            <person name="Goesmann A."/>
            <person name="Henrissat B."/>
            <person name="Duncan S.H."/>
            <person name="Flint H.J."/>
        </authorList>
    </citation>
    <scope>NUCLEOTIDE SEQUENCE</scope>
    <source>
        <strain evidence="8">NBRC 108219</strain>
    </source>
</reference>
<dbReference type="EC" id="2.1.1.297" evidence="5"/>
<feature type="binding site" evidence="5">
    <location>
        <begin position="204"/>
        <end position="207"/>
    </location>
    <ligand>
        <name>substrate</name>
    </ligand>
</feature>
<evidence type="ECO:0000259" key="7">
    <source>
        <dbReference type="Pfam" id="PF17827"/>
    </source>
</evidence>
<keyword evidence="2 5" id="KW-0808">Transferase</keyword>
<dbReference type="NCBIfam" id="TIGR03534">
    <property type="entry name" value="RF_mod_PrmC"/>
    <property type="match status" value="1"/>
</dbReference>
<keyword evidence="3 5" id="KW-0949">S-adenosyl-L-methionine</keyword>
<dbReference type="InterPro" id="IPR040758">
    <property type="entry name" value="PrmC_N"/>
</dbReference>
<dbReference type="PANTHER" id="PTHR18895">
    <property type="entry name" value="HEMK METHYLTRANSFERASE"/>
    <property type="match status" value="1"/>
</dbReference>
<feature type="binding site" evidence="5">
    <location>
        <begin position="137"/>
        <end position="141"/>
    </location>
    <ligand>
        <name>S-adenosyl-L-methionine</name>
        <dbReference type="ChEBI" id="CHEBI:59789"/>
    </ligand>
</feature>
<reference evidence="8" key="2">
    <citation type="submission" date="2023-01" db="EMBL/GenBank/DDBJ databases">
        <title>Draft genome sequence of Algimonas ampicilliniresistens strain NBRC 108219.</title>
        <authorList>
            <person name="Sun Q."/>
            <person name="Mori K."/>
        </authorList>
    </citation>
    <scope>NUCLEOTIDE SEQUENCE</scope>
    <source>
        <strain evidence="8">NBRC 108219</strain>
    </source>
</reference>
<keyword evidence="1 5" id="KW-0489">Methyltransferase</keyword>
<dbReference type="InterPro" id="IPR019874">
    <property type="entry name" value="RF_methyltr_PrmC"/>
</dbReference>
<evidence type="ECO:0000259" key="6">
    <source>
        <dbReference type="Pfam" id="PF05175"/>
    </source>
</evidence>
<dbReference type="SUPFAM" id="SSF53335">
    <property type="entry name" value="S-adenosyl-L-methionine-dependent methyltransferases"/>
    <property type="match status" value="1"/>
</dbReference>
<dbReference type="Pfam" id="PF05175">
    <property type="entry name" value="MTS"/>
    <property type="match status" value="1"/>
</dbReference>